<feature type="transmembrane region" description="Helical" evidence="8">
    <location>
        <begin position="77"/>
        <end position="100"/>
    </location>
</feature>
<dbReference type="Proteomes" id="UP001058016">
    <property type="component" value="Chromosome"/>
</dbReference>
<dbReference type="PANTHER" id="PTHR21716:SF53">
    <property type="entry name" value="PERMEASE PERM-RELATED"/>
    <property type="match status" value="1"/>
</dbReference>
<evidence type="ECO:0000256" key="1">
    <source>
        <dbReference type="ARBA" id="ARBA00004651"/>
    </source>
</evidence>
<keyword evidence="6 8" id="KW-1133">Transmembrane helix</keyword>
<evidence type="ECO:0000256" key="3">
    <source>
        <dbReference type="ARBA" id="ARBA00022448"/>
    </source>
</evidence>
<keyword evidence="4" id="KW-1003">Cell membrane</keyword>
<organism evidence="9 10">
    <name type="scientific">Turicibacter bilis</name>
    <dbReference type="NCBI Taxonomy" id="2735723"/>
    <lineage>
        <taxon>Bacteria</taxon>
        <taxon>Bacillati</taxon>
        <taxon>Bacillota</taxon>
        <taxon>Erysipelotrichia</taxon>
        <taxon>Erysipelotrichales</taxon>
        <taxon>Turicibacteraceae</taxon>
        <taxon>Turicibacter</taxon>
    </lineage>
</organism>
<reference evidence="9 10" key="1">
    <citation type="submission" date="2021-03" db="EMBL/GenBank/DDBJ databases">
        <title>Comparative Genomics and Metabolomics in the genus Turicibacter.</title>
        <authorList>
            <person name="Maki J."/>
            <person name="Looft T."/>
        </authorList>
    </citation>
    <scope>NUCLEOTIDE SEQUENCE [LARGE SCALE GENOMIC DNA]</scope>
    <source>
        <strain evidence="9 10">MMM721</strain>
    </source>
</reference>
<proteinExistence type="inferred from homology"/>
<dbReference type="Pfam" id="PF01594">
    <property type="entry name" value="AI-2E_transport"/>
    <property type="match status" value="1"/>
</dbReference>
<keyword evidence="7 8" id="KW-0472">Membrane</keyword>
<keyword evidence="5 8" id="KW-0812">Transmembrane</keyword>
<feature type="transmembrane region" description="Helical" evidence="8">
    <location>
        <begin position="235"/>
        <end position="262"/>
    </location>
</feature>
<keyword evidence="3" id="KW-0813">Transport</keyword>
<dbReference type="RefSeq" id="WP_212725831.1">
    <property type="nucleotide sequence ID" value="NZ_CP071249.1"/>
</dbReference>
<evidence type="ECO:0000256" key="4">
    <source>
        <dbReference type="ARBA" id="ARBA00022475"/>
    </source>
</evidence>
<evidence type="ECO:0000256" key="7">
    <source>
        <dbReference type="ARBA" id="ARBA00023136"/>
    </source>
</evidence>
<protein>
    <submittedName>
        <fullName evidence="9">AI-2E family transporter</fullName>
    </submittedName>
</protein>
<dbReference type="PANTHER" id="PTHR21716">
    <property type="entry name" value="TRANSMEMBRANE PROTEIN"/>
    <property type="match status" value="1"/>
</dbReference>
<evidence type="ECO:0000313" key="9">
    <source>
        <dbReference type="EMBL" id="UUF06382.1"/>
    </source>
</evidence>
<gene>
    <name evidence="9" type="ORF">J0J69_01975</name>
</gene>
<feature type="transmembrane region" description="Helical" evidence="8">
    <location>
        <begin position="7"/>
        <end position="25"/>
    </location>
</feature>
<evidence type="ECO:0000256" key="5">
    <source>
        <dbReference type="ARBA" id="ARBA00022692"/>
    </source>
</evidence>
<feature type="transmembrane region" description="Helical" evidence="8">
    <location>
        <begin position="164"/>
        <end position="187"/>
    </location>
</feature>
<evidence type="ECO:0000256" key="2">
    <source>
        <dbReference type="ARBA" id="ARBA00009773"/>
    </source>
</evidence>
<feature type="transmembrane region" description="Helical" evidence="8">
    <location>
        <begin position="268"/>
        <end position="300"/>
    </location>
</feature>
<comment type="subcellular location">
    <subcellularLocation>
        <location evidence="1">Cell membrane</location>
        <topology evidence="1">Multi-pass membrane protein</topology>
    </subcellularLocation>
</comment>
<sequence>MNRMNNISLSFFKGLLFVGMAYILIKVIDHYEVLFNGINGMLATIWPFLLAFVLAYVFNPIIVFLEKKFKCQRTVSIAMTYIGLLLFCYLGASFLFPVIYQSSKDLVSQIPVYASEIQSWLTNWTSQFKQIDVGDLAAIQDQILRIIPKLTDVLTNFLTSVIGATYHALMGTSNVLLAFIISIYVLLEKEKFSSITRKLVGIICRPKLATHVFHMAHLFHSNIGKYLIGKSIDSLFVGICAVVGLSLMGAKYALLLGVIFGITNMIPFIGPIFGTLIAVGINFFYSPFVALMILVFLLIVQQVETLIIDPKVVGQKMGLNPFLTLLAVTIGGKFMGIIGMILGVPIMGVIKLYFTQFINQEYEKLYLSPQKQKEESLEEAV</sequence>
<name>A0ABY5JLF5_9FIRM</name>
<evidence type="ECO:0000313" key="10">
    <source>
        <dbReference type="Proteomes" id="UP001058016"/>
    </source>
</evidence>
<comment type="similarity">
    <text evidence="2">Belongs to the autoinducer-2 exporter (AI-2E) (TC 2.A.86) family.</text>
</comment>
<accession>A0ABY5JLF5</accession>
<feature type="transmembrane region" description="Helical" evidence="8">
    <location>
        <begin position="321"/>
        <end position="354"/>
    </location>
</feature>
<keyword evidence="10" id="KW-1185">Reference proteome</keyword>
<evidence type="ECO:0000256" key="6">
    <source>
        <dbReference type="ARBA" id="ARBA00022989"/>
    </source>
</evidence>
<dbReference type="InterPro" id="IPR002549">
    <property type="entry name" value="AI-2E-like"/>
</dbReference>
<dbReference type="EMBL" id="CP071249">
    <property type="protein sequence ID" value="UUF06382.1"/>
    <property type="molecule type" value="Genomic_DNA"/>
</dbReference>
<evidence type="ECO:0000256" key="8">
    <source>
        <dbReference type="SAM" id="Phobius"/>
    </source>
</evidence>
<feature type="transmembrane region" description="Helical" evidence="8">
    <location>
        <begin position="45"/>
        <end position="65"/>
    </location>
</feature>